<dbReference type="EMBL" id="KU873925">
    <property type="protein sequence ID" value="AND74997.1"/>
    <property type="molecule type" value="Genomic_DNA"/>
</dbReference>
<sequence length="271" mass="30493">MYSSFGLMGLAGSGKDTTAKILREALLRENLGDFELRAFAAPLKDFTMDVFGLTPSAVYDHVLKEQEFKIGYDKRRFVSRLMYELDAILAEYCESAGLDIVIVEDQIADKLGISRDENVLLQLSYKFLEVLKDDTCKPSWFRSKLRGVLGDTALSFKTTPRSILQKIGTEFFREYVSESFWTDIAPRSGVIMTDVRFANELEYIRRNGGVIIKIVNENQRGIKNSGHASEQLVYTATPDITLVHDGVNLQSIASKVDAIVYQLKQHNDLGA</sequence>
<accession>A0A1S5R3L7</accession>
<evidence type="ECO:0008006" key="3">
    <source>
        <dbReference type="Google" id="ProtNLM"/>
    </source>
</evidence>
<name>A0A1S5R3L7_9CAUD</name>
<protein>
    <recommendedName>
        <fullName evidence="3">Deoxynucleoside monophosphate kinase</fullName>
    </recommendedName>
</protein>
<proteinExistence type="predicted"/>
<dbReference type="Gene3D" id="3.40.50.300">
    <property type="entry name" value="P-loop containing nucleotide triphosphate hydrolases"/>
    <property type="match status" value="2"/>
</dbReference>
<organism evidence="1 2">
    <name type="scientific">Pseudomonas phage pf16</name>
    <dbReference type="NCBI Taxonomy" id="1815630"/>
    <lineage>
        <taxon>Viruses</taxon>
        <taxon>Duplodnaviria</taxon>
        <taxon>Heunggongvirae</taxon>
        <taxon>Uroviricota</taxon>
        <taxon>Caudoviricetes</taxon>
        <taxon>Chakrabartyvirus</taxon>
        <taxon>Chakrabartyvirus pf16</taxon>
    </lineage>
</organism>
<keyword evidence="2" id="KW-1185">Reference proteome</keyword>
<dbReference type="SUPFAM" id="SSF52540">
    <property type="entry name" value="P-loop containing nucleoside triphosphate hydrolases"/>
    <property type="match status" value="1"/>
</dbReference>
<dbReference type="InterPro" id="IPR048444">
    <property type="entry name" value="DNMK"/>
</dbReference>
<evidence type="ECO:0000313" key="2">
    <source>
        <dbReference type="Proteomes" id="UP000225821"/>
    </source>
</evidence>
<gene>
    <name evidence="1" type="ORF">pf16_74</name>
</gene>
<evidence type="ECO:0000313" key="1">
    <source>
        <dbReference type="EMBL" id="AND74997.1"/>
    </source>
</evidence>
<dbReference type="InterPro" id="IPR027417">
    <property type="entry name" value="P-loop_NTPase"/>
</dbReference>
<dbReference type="OrthoDB" id="9152at10239"/>
<dbReference type="Pfam" id="PF21448">
    <property type="entry name" value="DNMK"/>
    <property type="match status" value="1"/>
</dbReference>
<dbReference type="Proteomes" id="UP000225821">
    <property type="component" value="Segment"/>
</dbReference>
<reference evidence="1 2" key="1">
    <citation type="submission" date="2016-03" db="EMBL/GenBank/DDBJ databases">
        <title>Characterisation of pf16 and phiPMW: Two novel phages infecting Pseudomonas putida PpG1.</title>
        <authorList>
            <person name="Magill D.J."/>
            <person name="Krylov V.N."/>
            <person name="Shaburova O.V."/>
            <person name="Allen C.C.R."/>
            <person name="McGrath J.W."/>
            <person name="Quinn J.P."/>
            <person name="Kulakov L.A."/>
        </authorList>
    </citation>
    <scope>NUCLEOTIDE SEQUENCE [LARGE SCALE GENOMIC DNA]</scope>
</reference>